<dbReference type="AlphaFoldDB" id="A0AAD9Y5R6"/>
<feature type="region of interest" description="Disordered" evidence="1">
    <location>
        <begin position="1"/>
        <end position="21"/>
    </location>
</feature>
<name>A0AAD9Y5R6_COLKA</name>
<evidence type="ECO:0000313" key="3">
    <source>
        <dbReference type="Proteomes" id="UP001281614"/>
    </source>
</evidence>
<dbReference type="EMBL" id="VYYT01000389">
    <property type="protein sequence ID" value="KAK2738091.1"/>
    <property type="molecule type" value="Genomic_DNA"/>
</dbReference>
<reference evidence="2" key="1">
    <citation type="submission" date="2023-02" db="EMBL/GenBank/DDBJ databases">
        <title>Colletotrichum kahawae CIFC_Que2 genome sequencing and assembly.</title>
        <authorList>
            <person name="Baroncelli R."/>
        </authorList>
    </citation>
    <scope>NUCLEOTIDE SEQUENCE</scope>
    <source>
        <strain evidence="2">CIFC_Que2</strain>
    </source>
</reference>
<proteinExistence type="predicted"/>
<sequence length="302" mass="33162">MGGLVKKKEDTNTKKEQCRSINPTPSYHLCPDFSIAPPPNGHLQLGSMLSGLDIDGVSSPLDFNATKIVPESELLPRDSPQVLKGFSRSLRDLRGLRGSMWARLCGNIGSFAGVTASFLKSRDHDEILTIDKVFIRYFIPSKEYMKQALGIDGMDFYIKDTRMRESIYMVTGLMWTEGARLSNVSPRASRPSARLAVASPSTGTTGTNGRVAVERVATSFDGLSPFLLGLRVRRIWWDKSRIRHDVLETVGATLGNPTPTEDIAIDGMCFADDESDIYDGNGLTAVQETLLGEPGSFTWVLP</sequence>
<evidence type="ECO:0000256" key="1">
    <source>
        <dbReference type="SAM" id="MobiDB-lite"/>
    </source>
</evidence>
<gene>
    <name evidence="2" type="ORF">CKAH01_07469</name>
</gene>
<accession>A0AAD9Y5R6</accession>
<comment type="caution">
    <text evidence="2">The sequence shown here is derived from an EMBL/GenBank/DDBJ whole genome shotgun (WGS) entry which is preliminary data.</text>
</comment>
<feature type="compositionally biased region" description="Basic and acidic residues" evidence="1">
    <location>
        <begin position="1"/>
        <end position="18"/>
    </location>
</feature>
<evidence type="ECO:0000313" key="2">
    <source>
        <dbReference type="EMBL" id="KAK2738091.1"/>
    </source>
</evidence>
<keyword evidence="3" id="KW-1185">Reference proteome</keyword>
<organism evidence="2 3">
    <name type="scientific">Colletotrichum kahawae</name>
    <name type="common">Coffee berry disease fungus</name>
    <dbReference type="NCBI Taxonomy" id="34407"/>
    <lineage>
        <taxon>Eukaryota</taxon>
        <taxon>Fungi</taxon>
        <taxon>Dikarya</taxon>
        <taxon>Ascomycota</taxon>
        <taxon>Pezizomycotina</taxon>
        <taxon>Sordariomycetes</taxon>
        <taxon>Hypocreomycetidae</taxon>
        <taxon>Glomerellales</taxon>
        <taxon>Glomerellaceae</taxon>
        <taxon>Colletotrichum</taxon>
        <taxon>Colletotrichum gloeosporioides species complex</taxon>
    </lineage>
</organism>
<protein>
    <submittedName>
        <fullName evidence="2">Major facilitator superfamily mfs-1</fullName>
    </submittedName>
</protein>
<dbReference type="Proteomes" id="UP001281614">
    <property type="component" value="Unassembled WGS sequence"/>
</dbReference>